<sequence>MAKKSYTSRLRKTRTGKLLKRTMGQSHFRAKKTGSQIRGKRKSNEVAGVDFKALSKHLHTALTG</sequence>
<dbReference type="EMBL" id="PFBA01000021">
    <property type="protein sequence ID" value="PIT92469.1"/>
    <property type="molecule type" value="Genomic_DNA"/>
</dbReference>
<dbReference type="Proteomes" id="UP000228635">
    <property type="component" value="Unassembled WGS sequence"/>
</dbReference>
<reference evidence="2" key="1">
    <citation type="submission" date="2017-09" db="EMBL/GenBank/DDBJ databases">
        <title>Depth-based differentiation of microbial function through sediment-hosted aquifers and enrichment of novel symbionts in the deep terrestrial subsurface.</title>
        <authorList>
            <person name="Probst A.J."/>
            <person name="Ladd B."/>
            <person name="Jarett J.K."/>
            <person name="Geller-Mcgrath D.E."/>
            <person name="Sieber C.M.K."/>
            <person name="Emerson J.B."/>
            <person name="Anantharaman K."/>
            <person name="Thomas B.C."/>
            <person name="Malmstrom R."/>
            <person name="Stieglmeier M."/>
            <person name="Klingl A."/>
            <person name="Woyke T."/>
            <person name="Ryan C.M."/>
            <person name="Banfield J.F."/>
        </authorList>
    </citation>
    <scope>NUCLEOTIDE SEQUENCE [LARGE SCALE GENOMIC DNA]</scope>
</reference>
<dbReference type="AlphaFoldDB" id="A0A2M6WI42"/>
<proteinExistence type="predicted"/>
<dbReference type="Gene3D" id="4.10.410.60">
    <property type="match status" value="1"/>
</dbReference>
<protein>
    <recommendedName>
        <fullName evidence="3">50S ribosomal protein L35</fullName>
    </recommendedName>
</protein>
<dbReference type="InterPro" id="IPR037229">
    <property type="entry name" value="Ribosomal_bL35_sf"/>
</dbReference>
<evidence type="ECO:0008006" key="3">
    <source>
        <dbReference type="Google" id="ProtNLM"/>
    </source>
</evidence>
<organism evidence="1 2">
    <name type="scientific">Candidatus Harrisonbacteria bacterium CG10_big_fil_rev_8_21_14_0_10_42_17</name>
    <dbReference type="NCBI Taxonomy" id="1974584"/>
    <lineage>
        <taxon>Bacteria</taxon>
        <taxon>Candidatus Harrisoniibacteriota</taxon>
    </lineage>
</organism>
<evidence type="ECO:0000313" key="1">
    <source>
        <dbReference type="EMBL" id="PIT92469.1"/>
    </source>
</evidence>
<accession>A0A2M6WI42</accession>
<evidence type="ECO:0000313" key="2">
    <source>
        <dbReference type="Proteomes" id="UP000228635"/>
    </source>
</evidence>
<name>A0A2M6WI42_9BACT</name>
<dbReference type="SUPFAM" id="SSF143034">
    <property type="entry name" value="L35p-like"/>
    <property type="match status" value="1"/>
</dbReference>
<comment type="caution">
    <text evidence="1">The sequence shown here is derived from an EMBL/GenBank/DDBJ whole genome shotgun (WGS) entry which is preliminary data.</text>
</comment>
<gene>
    <name evidence="1" type="ORF">COU08_02310</name>
</gene>